<dbReference type="STRING" id="1763538.LPB68_14420"/>
<dbReference type="RefSeq" id="WP_068657500.1">
    <property type="nucleotide sequence ID" value="NZ_CP017770.1"/>
</dbReference>
<dbReference type="InterPro" id="IPR036582">
    <property type="entry name" value="Mao_N_sf"/>
</dbReference>
<dbReference type="SUPFAM" id="SSF55383">
    <property type="entry name" value="Copper amine oxidase, domain N"/>
    <property type="match status" value="1"/>
</dbReference>
<proteinExistence type="predicted"/>
<feature type="domain" description="Copper amine oxidase-like N-terminal" evidence="1">
    <location>
        <begin position="57"/>
        <end position="153"/>
    </location>
</feature>
<dbReference type="Gene3D" id="3.40.1000.10">
    <property type="entry name" value="Mog1/PsbP, alpha/beta/alpha sandwich"/>
    <property type="match status" value="1"/>
</dbReference>
<organism evidence="2 3">
    <name type="scientific">Paenibacillus crassostreae</name>
    <dbReference type="NCBI Taxonomy" id="1763538"/>
    <lineage>
        <taxon>Bacteria</taxon>
        <taxon>Bacillati</taxon>
        <taxon>Bacillota</taxon>
        <taxon>Bacilli</taxon>
        <taxon>Bacillales</taxon>
        <taxon>Paenibacillaceae</taxon>
        <taxon>Paenibacillus</taxon>
    </lineage>
</organism>
<protein>
    <recommendedName>
        <fullName evidence="1">Copper amine oxidase-like N-terminal domain-containing protein</fullName>
    </recommendedName>
</protein>
<gene>
    <name evidence="2" type="ORF">PNBC_09515</name>
</gene>
<dbReference type="AlphaFoldDB" id="A0A167E2L9"/>
<dbReference type="KEGG" id="pcx:LPB68_14420"/>
<dbReference type="EMBL" id="LSFN01000013">
    <property type="protein sequence ID" value="OAB75068.1"/>
    <property type="molecule type" value="Genomic_DNA"/>
</dbReference>
<dbReference type="Pfam" id="PF07833">
    <property type="entry name" value="Cu_amine_oxidN1"/>
    <property type="match status" value="1"/>
</dbReference>
<dbReference type="Proteomes" id="UP000077134">
    <property type="component" value="Unassembled WGS sequence"/>
</dbReference>
<evidence type="ECO:0000313" key="3">
    <source>
        <dbReference type="Proteomes" id="UP000077134"/>
    </source>
</evidence>
<evidence type="ECO:0000259" key="1">
    <source>
        <dbReference type="Pfam" id="PF07833"/>
    </source>
</evidence>
<accession>A0A167E2L9</accession>
<keyword evidence="3" id="KW-1185">Reference proteome</keyword>
<sequence>MLQLNNALWQKKQQLLRQWICGALCLILLLTGSPLVLADSGDTLELKMKVGSTIAIINGQQVEIAKPYIDHTTTMVPLGVFKKAFGSTVTLENSDEIKISYGKHTVRLTIDSQVAWINGKKVNLDAVPTMKSDTLMVPLSIVAQGLGASLKNSPTGEITVSLISEENSIEVVELNLDSDLGKTKIGNSFYDWSMNYPSGLIVGSSGSYESIATFNDAEDSYYLEVHANQQEIELEAEDILRQLVADAKAAGEVVLDRESFSQELVPYARIVTKDYDGMIWETRAYYDINDEQLYSLYFADFQAVNYRDVSKYTAFLDSFRTTYNTQDRSMRDLSSVVNGLRNSYNEDYGISLDVPAEWYMDVENMYYADEEGSYLSIQVSTAPKASSLELWSEQIKSWLSETFVPASYKIAGTSHINVAGNEALVLEVHTNYGDGWNKEYKVMLEQDGFRYYFDYSVPHNQTDGLNKFKEIMNSIAIEYEVVSETFGRMEEDTLLIDKTKVIKKGSKTYQYKVNIPQFWVPSADQFETSFVEYQFTGGRFTIETELDTSVEEVVKEWTNIYNDVAKNKDAVISRTIEDTTFAGVSAKLFKVHQVMNDIPFHVNLYVFNHEGLTYTITTTLNDANATELHKSALENTLKSFVLTK</sequence>
<reference evidence="2 3" key="1">
    <citation type="submission" date="2016-02" db="EMBL/GenBank/DDBJ databases">
        <title>Paenibacillus sp. LPB0068, isolated from Crassostrea gigas.</title>
        <authorList>
            <person name="Shin S.-K."/>
            <person name="Yi H."/>
        </authorList>
    </citation>
    <scope>NUCLEOTIDE SEQUENCE [LARGE SCALE GENOMIC DNA]</scope>
    <source>
        <strain evidence="2 3">LPB0068</strain>
    </source>
</reference>
<dbReference type="Gene3D" id="3.30.457.10">
    <property type="entry name" value="Copper amine oxidase-like, N-terminal domain"/>
    <property type="match status" value="2"/>
</dbReference>
<name>A0A167E2L9_9BACL</name>
<dbReference type="InterPro" id="IPR012854">
    <property type="entry name" value="Cu_amine_oxidase-like_N"/>
</dbReference>
<evidence type="ECO:0000313" key="2">
    <source>
        <dbReference type="EMBL" id="OAB75068.1"/>
    </source>
</evidence>
<comment type="caution">
    <text evidence="2">The sequence shown here is derived from an EMBL/GenBank/DDBJ whole genome shotgun (WGS) entry which is preliminary data.</text>
</comment>
<dbReference type="OrthoDB" id="1736367at2"/>